<feature type="transmembrane region" description="Helical" evidence="6">
    <location>
        <begin position="287"/>
        <end position="309"/>
    </location>
</feature>
<evidence type="ECO:0000313" key="7">
    <source>
        <dbReference type="EMBL" id="CAK9095645.1"/>
    </source>
</evidence>
<dbReference type="SMART" id="SM00303">
    <property type="entry name" value="GPS"/>
    <property type="match status" value="1"/>
</dbReference>
<feature type="compositionally biased region" description="Pro residues" evidence="5">
    <location>
        <begin position="696"/>
        <end position="716"/>
    </location>
</feature>
<keyword evidence="3 6" id="KW-1133">Transmembrane helix</keyword>
<gene>
    <name evidence="7" type="ORF">CCMP2556_LOCUS45543</name>
</gene>
<keyword evidence="2 6" id="KW-0812">Transmembrane</keyword>
<protein>
    <submittedName>
        <fullName evidence="7">Uncharacterized protein</fullName>
    </submittedName>
</protein>
<evidence type="ECO:0000256" key="5">
    <source>
        <dbReference type="SAM" id="MobiDB-lite"/>
    </source>
</evidence>
<evidence type="ECO:0000256" key="3">
    <source>
        <dbReference type="ARBA" id="ARBA00022989"/>
    </source>
</evidence>
<feature type="transmembrane region" description="Helical" evidence="6">
    <location>
        <begin position="387"/>
        <end position="405"/>
    </location>
</feature>
<dbReference type="InterPro" id="IPR000203">
    <property type="entry name" value="GPS"/>
</dbReference>
<evidence type="ECO:0000256" key="6">
    <source>
        <dbReference type="SAM" id="Phobius"/>
    </source>
</evidence>
<dbReference type="Gene3D" id="2.60.220.50">
    <property type="match status" value="1"/>
</dbReference>
<reference evidence="7 8" key="1">
    <citation type="submission" date="2024-02" db="EMBL/GenBank/DDBJ databases">
        <authorList>
            <person name="Chen Y."/>
            <person name="Shah S."/>
            <person name="Dougan E. K."/>
            <person name="Thang M."/>
            <person name="Chan C."/>
        </authorList>
    </citation>
    <scope>NUCLEOTIDE SEQUENCE [LARGE SCALE GENOMIC DNA]</scope>
</reference>
<name>A0ABP0R6B3_9DINO</name>
<evidence type="ECO:0000256" key="4">
    <source>
        <dbReference type="ARBA" id="ARBA00023136"/>
    </source>
</evidence>
<organism evidence="7 8">
    <name type="scientific">Durusdinium trenchii</name>
    <dbReference type="NCBI Taxonomy" id="1381693"/>
    <lineage>
        <taxon>Eukaryota</taxon>
        <taxon>Sar</taxon>
        <taxon>Alveolata</taxon>
        <taxon>Dinophyceae</taxon>
        <taxon>Suessiales</taxon>
        <taxon>Symbiodiniaceae</taxon>
        <taxon>Durusdinium</taxon>
    </lineage>
</organism>
<dbReference type="Proteomes" id="UP001642484">
    <property type="component" value="Unassembled WGS sequence"/>
</dbReference>
<accession>A0ABP0R6B3</accession>
<proteinExistence type="predicted"/>
<feature type="region of interest" description="Disordered" evidence="5">
    <location>
        <begin position="690"/>
        <end position="725"/>
    </location>
</feature>
<evidence type="ECO:0000313" key="8">
    <source>
        <dbReference type="Proteomes" id="UP001642484"/>
    </source>
</evidence>
<dbReference type="InterPro" id="IPR046338">
    <property type="entry name" value="GAIN_dom_sf"/>
</dbReference>
<keyword evidence="8" id="KW-1185">Reference proteome</keyword>
<comment type="caution">
    <text evidence="7">The sequence shown here is derived from an EMBL/GenBank/DDBJ whole genome shotgun (WGS) entry which is preliminary data.</text>
</comment>
<sequence>MLEAFRFITGSISMAEDPVQFSLWGSEDNVSWMHLYDQSDYAAGVPSSRESPTAWYLVSTTTTTGPSFAEALQNALDALNAKKLSYLSLLDGLENITGGGLLAQKIDIDPDGTITAAFVMAPPQDDSAVVLGFGDVQVEVPAATLEAFGGPAVAVMGLLAPGGALFDILNSSELQSSQDVVSLDIFVNGSAIGDLASPIHFTIPAELAGPADPTCAYLDEERQEWSTVGVSLINVTNTSLLCSTTHLSLFGGIMRSIEQALLCSNAAAIFSIEGLRSLTSRLWIFEWAAILNWIMLLVGAGLLGCARVADLRNQDRMDLTRTIASLKANAKHYAQTHDQHAHHGLGHMLEELYDVLDTGPARMIYSQMLRVQTGFGLKALAKIYQKIRPLVLIFLMWMVAAYHILPWPSLDSIIAYEVKFASLEVIERKRSSTRKLFIVTIEVGGRPKSRVIFQQKDDAFRVTEESFKATEGHLMLISVYQNKMDKAHLRGQTEIGVNELLVNGLSSKLPLHLDGRSVPMQEDVLVDEVEAGIEEADGLAEAAESPETRVEIAQIDEECSVEEILAQTPGSPESFAQEAPVEVHGYCDKLARVSSSTSLPHDRSDESIPAEAAAFRVRGDLLLGSKTWSQSVRQAAQVRAPPTELRRIEEVEELEAAGFAGGSGHVPRTRIPMELGALLAVTLKGEVGRRCRQRSPVPPVPELPPMPAPAPVPTPRITPRDPDTPRRHELLEKVKDSNLRELCSIAEQRQVLAVLRMGQEAGIARSSRKQLLITSQRFLSIPPDGVWCIRPWAASSGAGRWSSLALSVEFLCGGMLSELQVEKQQKVYDIEPEIRKVGKEVICPRDGKLGAAYVDVARDPHSGRATCMLSYTWGYEVHTISNTLMTHCRRLRETPQQIRVWICAFCVNQWRVQEAVAQGAKVPFEDFQAEFADKVLRRDCGCKRNVMNILTGSALDEQQLDALLKDQLKGADELAVEEACKEINLHVDRCLTGFSQIGWMCNQIGLYHEGLQSLNTGIDTAQAFYGASSKMSESNALALIGLLRAKAKLLTYRGMSYSKASNHQAFEEDFDNAYRLSWQAKELLEENDLSKTSSHYAEVLGDLSIWHGKKGDVGAAIDMGLLSKKAFEDSHYTETAMYGNILKSIGISYHRRAQVATQAHTLSDQASVASASTGCEEDYRLAGDMYAESEALFIRIAQDRNPWYLDLLTQRGKLLGEEGKQEEAREKFLLAKRQFEALGLQKSPQYEEVRELLAEEDEDCFST</sequence>
<comment type="subcellular location">
    <subcellularLocation>
        <location evidence="1">Membrane</location>
    </subcellularLocation>
</comment>
<evidence type="ECO:0000256" key="1">
    <source>
        <dbReference type="ARBA" id="ARBA00004370"/>
    </source>
</evidence>
<dbReference type="EMBL" id="CAXAMN010025506">
    <property type="protein sequence ID" value="CAK9095645.1"/>
    <property type="molecule type" value="Genomic_DNA"/>
</dbReference>
<keyword evidence="4 6" id="KW-0472">Membrane</keyword>
<evidence type="ECO:0000256" key="2">
    <source>
        <dbReference type="ARBA" id="ARBA00022692"/>
    </source>
</evidence>